<feature type="domain" description="Gfo/Idh/MocA-like oxidoreductase N-terminal" evidence="1">
    <location>
        <begin position="6"/>
        <end position="123"/>
    </location>
</feature>
<evidence type="ECO:0000313" key="3">
    <source>
        <dbReference type="EMBL" id="RCW77262.1"/>
    </source>
</evidence>
<evidence type="ECO:0000259" key="1">
    <source>
        <dbReference type="Pfam" id="PF01408"/>
    </source>
</evidence>
<dbReference type="Gene3D" id="3.40.50.720">
    <property type="entry name" value="NAD(P)-binding Rossmann-like Domain"/>
    <property type="match status" value="1"/>
</dbReference>
<dbReference type="Pfam" id="PF01408">
    <property type="entry name" value="GFO_IDH_MocA"/>
    <property type="match status" value="1"/>
</dbReference>
<comment type="caution">
    <text evidence="3">The sequence shown here is derived from an EMBL/GenBank/DDBJ whole genome shotgun (WGS) entry which is preliminary data.</text>
</comment>
<dbReference type="InterPro" id="IPR051450">
    <property type="entry name" value="Gfo/Idh/MocA_Oxidoreductases"/>
</dbReference>
<dbReference type="InterPro" id="IPR055170">
    <property type="entry name" value="GFO_IDH_MocA-like_dom"/>
</dbReference>
<dbReference type="PANTHER" id="PTHR43377">
    <property type="entry name" value="BILIVERDIN REDUCTASE A"/>
    <property type="match status" value="1"/>
</dbReference>
<evidence type="ECO:0000313" key="4">
    <source>
        <dbReference type="Proteomes" id="UP000252585"/>
    </source>
</evidence>
<dbReference type="Proteomes" id="UP000252585">
    <property type="component" value="Unassembled WGS sequence"/>
</dbReference>
<dbReference type="InterPro" id="IPR000683">
    <property type="entry name" value="Gfo/Idh/MocA-like_OxRdtase_N"/>
</dbReference>
<dbReference type="Gene3D" id="3.30.360.10">
    <property type="entry name" value="Dihydrodipicolinate Reductase, domain 2"/>
    <property type="match status" value="1"/>
</dbReference>
<dbReference type="PANTHER" id="PTHR43377:SF1">
    <property type="entry name" value="BILIVERDIN REDUCTASE A"/>
    <property type="match status" value="1"/>
</dbReference>
<dbReference type="RefSeq" id="WP_114351204.1">
    <property type="nucleotide sequence ID" value="NZ_QPJJ01000001.1"/>
</dbReference>
<dbReference type="EMBL" id="QPJJ01000001">
    <property type="protein sequence ID" value="RCW77262.1"/>
    <property type="molecule type" value="Genomic_DNA"/>
</dbReference>
<accession>A0A368YAN0</accession>
<dbReference type="SUPFAM" id="SSF51735">
    <property type="entry name" value="NAD(P)-binding Rossmann-fold domains"/>
    <property type="match status" value="1"/>
</dbReference>
<dbReference type="AlphaFoldDB" id="A0A368YAN0"/>
<feature type="domain" description="GFO/IDH/MocA-like oxidoreductase" evidence="2">
    <location>
        <begin position="133"/>
        <end position="252"/>
    </location>
</feature>
<dbReference type="InterPro" id="IPR036291">
    <property type="entry name" value="NAD(P)-bd_dom_sf"/>
</dbReference>
<proteinExistence type="predicted"/>
<organism evidence="3 4">
    <name type="scientific">Saliterribacillus persicus</name>
    <dbReference type="NCBI Taxonomy" id="930114"/>
    <lineage>
        <taxon>Bacteria</taxon>
        <taxon>Bacillati</taxon>
        <taxon>Bacillota</taxon>
        <taxon>Bacilli</taxon>
        <taxon>Bacillales</taxon>
        <taxon>Bacillaceae</taxon>
        <taxon>Saliterribacillus</taxon>
    </lineage>
</organism>
<sequence>MSQTKVIQVGTGGFGLSWLELLKDHDQVEVVGVVDVDEANLIEAEKVLNGTKVDYFNNHVEAFQSLKADVAVIVTPPQTHKDIAKAALEHDLHVFMEKPIAHNLEDAVSLNEFAKDYSKHVMISQNYRYRPVIQALKNAVDKQLAGPIEYVEWNFRRATKFGGWRDHYDEILIEDMSIHHFDMMRYLLGKNATTVYAKSMRPSWSWFNGNPTASISMTFEGVLINYFGSWVTSGPETSWNGDVKLYGEKGVIVLTSDRPVFIGSDGTEANLPIPEMEHSDRTYSITELIQAIKEKRTPATAIADNLNSFKIVSASLESLKTGSEVSLNKYS</sequence>
<dbReference type="OrthoDB" id="9800252at2"/>
<evidence type="ECO:0000259" key="2">
    <source>
        <dbReference type="Pfam" id="PF22725"/>
    </source>
</evidence>
<dbReference type="SUPFAM" id="SSF55347">
    <property type="entry name" value="Glyceraldehyde-3-phosphate dehydrogenase-like, C-terminal domain"/>
    <property type="match status" value="1"/>
</dbReference>
<dbReference type="GO" id="GO:0000166">
    <property type="term" value="F:nucleotide binding"/>
    <property type="evidence" value="ECO:0007669"/>
    <property type="project" value="InterPro"/>
</dbReference>
<dbReference type="Pfam" id="PF22725">
    <property type="entry name" value="GFO_IDH_MocA_C3"/>
    <property type="match status" value="1"/>
</dbReference>
<name>A0A368YAN0_9BACI</name>
<reference evidence="3 4" key="1">
    <citation type="submission" date="2018-07" db="EMBL/GenBank/DDBJ databases">
        <title>Genomic Encyclopedia of Type Strains, Phase IV (KMG-IV): sequencing the most valuable type-strain genomes for metagenomic binning, comparative biology and taxonomic classification.</title>
        <authorList>
            <person name="Goeker M."/>
        </authorList>
    </citation>
    <scope>NUCLEOTIDE SEQUENCE [LARGE SCALE GENOMIC DNA]</scope>
    <source>
        <strain evidence="3 4">DSM 27696</strain>
    </source>
</reference>
<protein>
    <submittedName>
        <fullName evidence="3">Putative dehydrogenase</fullName>
    </submittedName>
</protein>
<keyword evidence="4" id="KW-1185">Reference proteome</keyword>
<gene>
    <name evidence="3" type="ORF">DFR57_101131</name>
</gene>